<reference evidence="5" key="1">
    <citation type="journal article" date="2020" name="Stud. Mycol.">
        <title>101 Dothideomycetes genomes: a test case for predicting lifestyles and emergence of pathogens.</title>
        <authorList>
            <person name="Haridas S."/>
            <person name="Albert R."/>
            <person name="Binder M."/>
            <person name="Bloem J."/>
            <person name="Labutti K."/>
            <person name="Salamov A."/>
            <person name="Andreopoulos B."/>
            <person name="Baker S."/>
            <person name="Barry K."/>
            <person name="Bills G."/>
            <person name="Bluhm B."/>
            <person name="Cannon C."/>
            <person name="Castanera R."/>
            <person name="Culley D."/>
            <person name="Daum C."/>
            <person name="Ezra D."/>
            <person name="Gonzalez J."/>
            <person name="Henrissat B."/>
            <person name="Kuo A."/>
            <person name="Liang C."/>
            <person name="Lipzen A."/>
            <person name="Lutzoni F."/>
            <person name="Magnuson J."/>
            <person name="Mondo S."/>
            <person name="Nolan M."/>
            <person name="Ohm R."/>
            <person name="Pangilinan J."/>
            <person name="Park H.-J."/>
            <person name="Ramirez L."/>
            <person name="Alfaro M."/>
            <person name="Sun H."/>
            <person name="Tritt A."/>
            <person name="Yoshinaga Y."/>
            <person name="Zwiers L.-H."/>
            <person name="Turgeon B."/>
            <person name="Goodwin S."/>
            <person name="Spatafora J."/>
            <person name="Crous P."/>
            <person name="Grigoriev I."/>
        </authorList>
    </citation>
    <scope>NUCLEOTIDE SEQUENCE</scope>
    <source>
        <strain evidence="5">CBS 115976</strain>
    </source>
</reference>
<gene>
    <name evidence="5" type="ORF">BT63DRAFT_456720</name>
</gene>
<sequence length="905" mass="98199">MVFGNAWHTPTEAKRPATNGMRSPAFPNDSTKQVTIFSGNQFQGGSAAGNQLRDGSALWFRQLLKSNWTAWQTQQMEFVDTVGNDKFFSAAIPVDGLPAGTQVQYYIVAAYAQADKEITYLRSSDATGLFSATSGKDEDARKSPFNFTIGSTIPDPSQRGQWGKVIQLPNVAAHAHLLWTGKILMWGRRDNPKQSMNTFPPTPIDGPGGLPSPAATCTPFLFDPVNPREFDPSKNTPEYDFTPQPTYQRDGPDTNANLFCSGHTFLPDGSLLVVGGHEYDGSGANQSSVYIPEAKGLGKWKPGPKMLKGRWYPTVTSLGTGAVLVTSGSYGTDPKNPKANTNANIPEIWTGTEFVRSAQSEIKDLYPRMHVAPNGLVFAVSLQNTLSLNINGSDKTMPPTPPGSGTWNTIELLTATKTTQPAVVSRPVSTDYGCSVMYDTGKVLFVGGSRPPDSTANTIDLAQAEIGWIPSNPMNFPRRQHNATILPDGTVLVTGGTRGNGDTGQDPFNDLSDGRTVHDAELWDPRIGDNGSWKLMASEQFDRCYHATAVLVPDGRILSAGGGEFQIKDKDTANLPKESYRNAQFFSPPYLCKPGTRPSIISGADSATHGANFEITTTSSDQIKKISLIGLSSVTHSINTGQRLNWLDFKPVPGEAGALAVTAPSNPNTCPPGYYMLFALNEIGKPSIGKIMQILPSAKLEAERKKFAADLKLAKHNPPNTIKMRAAVRAAATGTRIEIGIESICPYGLSACWGAAHDALGKLDGVEHVDPMPHSNSSSASVYMQDNGLPVFENWRRQFYDIIRATYGIRGFEATLKGFVELKDNRLFLIGEGSRPDVELTRLEPQTKIQWDRVSQSPQAVTPEEADAYDKLVQSQAIDDVQTYAVTGPVSQTDDGYRLQVRLLI</sequence>
<dbReference type="SUPFAM" id="SSF50965">
    <property type="entry name" value="Galactose oxidase, central domain"/>
    <property type="match status" value="1"/>
</dbReference>
<evidence type="ECO:0000313" key="5">
    <source>
        <dbReference type="EMBL" id="KAF2667421.1"/>
    </source>
</evidence>
<dbReference type="AlphaFoldDB" id="A0A6A6U759"/>
<evidence type="ECO:0000256" key="2">
    <source>
        <dbReference type="SAM" id="MobiDB-lite"/>
    </source>
</evidence>
<dbReference type="Pfam" id="PF07250">
    <property type="entry name" value="Glyoxal_oxid_N"/>
    <property type="match status" value="1"/>
</dbReference>
<dbReference type="SUPFAM" id="SSF81296">
    <property type="entry name" value="E set domains"/>
    <property type="match status" value="1"/>
</dbReference>
<dbReference type="Pfam" id="PF09118">
    <property type="entry name" value="GO-like_E_set"/>
    <property type="match status" value="1"/>
</dbReference>
<keyword evidence="6" id="KW-1185">Reference proteome</keyword>
<evidence type="ECO:0000313" key="6">
    <source>
        <dbReference type="Proteomes" id="UP000799302"/>
    </source>
</evidence>
<dbReference type="Proteomes" id="UP000799302">
    <property type="component" value="Unassembled WGS sequence"/>
</dbReference>
<dbReference type="EMBL" id="MU004237">
    <property type="protein sequence ID" value="KAF2667421.1"/>
    <property type="molecule type" value="Genomic_DNA"/>
</dbReference>
<evidence type="ECO:0000256" key="1">
    <source>
        <dbReference type="ARBA" id="ARBA00022729"/>
    </source>
</evidence>
<dbReference type="Gene3D" id="2.130.10.80">
    <property type="entry name" value="Galactose oxidase/kelch, beta-propeller"/>
    <property type="match status" value="1"/>
</dbReference>
<protein>
    <submittedName>
        <fullName evidence="5">DUF1929-domain-containing protein</fullName>
    </submittedName>
</protein>
<dbReference type="InterPro" id="IPR037293">
    <property type="entry name" value="Gal_Oxidase_central_sf"/>
</dbReference>
<dbReference type="InterPro" id="IPR015202">
    <property type="entry name" value="GO-like_E_set"/>
</dbReference>
<dbReference type="InterPro" id="IPR013783">
    <property type="entry name" value="Ig-like_fold"/>
</dbReference>
<evidence type="ECO:0000259" key="4">
    <source>
        <dbReference type="Pfam" id="PF09118"/>
    </source>
</evidence>
<dbReference type="InterPro" id="IPR014756">
    <property type="entry name" value="Ig_E-set"/>
</dbReference>
<dbReference type="CDD" id="cd02851">
    <property type="entry name" value="E_set_GO_C"/>
    <property type="match status" value="1"/>
</dbReference>
<feature type="region of interest" description="Disordered" evidence="2">
    <location>
        <begin position="222"/>
        <end position="246"/>
    </location>
</feature>
<dbReference type="InterPro" id="IPR009880">
    <property type="entry name" value="Glyoxal_oxidase_N"/>
</dbReference>
<evidence type="ECO:0000259" key="3">
    <source>
        <dbReference type="Pfam" id="PF07250"/>
    </source>
</evidence>
<dbReference type="InterPro" id="IPR011043">
    <property type="entry name" value="Gal_Oxase/kelch_b-propeller"/>
</dbReference>
<feature type="domain" description="Galactose oxidase-like Early set" evidence="4">
    <location>
        <begin position="597"/>
        <end position="694"/>
    </location>
</feature>
<dbReference type="PANTHER" id="PTHR32208:SF21">
    <property type="entry name" value="LOW QUALITY PROTEIN: ALDEHYDE OXIDASE GLOX-LIKE"/>
    <property type="match status" value="1"/>
</dbReference>
<accession>A0A6A6U759</accession>
<name>A0A6A6U759_9PEZI</name>
<dbReference type="Gene3D" id="2.60.40.10">
    <property type="entry name" value="Immunoglobulins"/>
    <property type="match status" value="1"/>
</dbReference>
<organism evidence="5 6">
    <name type="scientific">Microthyrium microscopicum</name>
    <dbReference type="NCBI Taxonomy" id="703497"/>
    <lineage>
        <taxon>Eukaryota</taxon>
        <taxon>Fungi</taxon>
        <taxon>Dikarya</taxon>
        <taxon>Ascomycota</taxon>
        <taxon>Pezizomycotina</taxon>
        <taxon>Dothideomycetes</taxon>
        <taxon>Dothideomycetes incertae sedis</taxon>
        <taxon>Microthyriales</taxon>
        <taxon>Microthyriaceae</taxon>
        <taxon>Microthyrium</taxon>
    </lineage>
</organism>
<proteinExistence type="predicted"/>
<feature type="region of interest" description="Disordered" evidence="2">
    <location>
        <begin position="1"/>
        <end position="25"/>
    </location>
</feature>
<keyword evidence="1" id="KW-0732">Signal</keyword>
<feature type="domain" description="Glyoxal oxidase N-terminal" evidence="3">
    <location>
        <begin position="256"/>
        <end position="590"/>
    </location>
</feature>
<dbReference type="OrthoDB" id="3928325at2759"/>
<dbReference type="PANTHER" id="PTHR32208">
    <property type="entry name" value="SECRETED PROTEIN-RELATED"/>
    <property type="match status" value="1"/>
</dbReference>